<name>A0A7R9CCQ0_TIMCR</name>
<keyword evidence="6 14" id="KW-0223">Dioxygenase</keyword>
<evidence type="ECO:0000256" key="13">
    <source>
        <dbReference type="ARBA" id="ARBA00047915"/>
    </source>
</evidence>
<comment type="catalytic activity">
    <reaction evidence="13 14">
        <text>N(6),N(6)-dimethyl-L-lysyl(36)-[histone H3] + 2 2-oxoglutarate + 2 O2 = L-lysyl(36)-[histone H3] + 2 formaldehyde + 2 succinate + 2 CO2</text>
        <dbReference type="Rhea" id="RHEA:42032"/>
        <dbReference type="Rhea" id="RHEA-COMP:9785"/>
        <dbReference type="Rhea" id="RHEA-COMP:9787"/>
        <dbReference type="ChEBI" id="CHEBI:15379"/>
        <dbReference type="ChEBI" id="CHEBI:16526"/>
        <dbReference type="ChEBI" id="CHEBI:16810"/>
        <dbReference type="ChEBI" id="CHEBI:16842"/>
        <dbReference type="ChEBI" id="CHEBI:29969"/>
        <dbReference type="ChEBI" id="CHEBI:30031"/>
        <dbReference type="ChEBI" id="CHEBI:61976"/>
        <dbReference type="EC" id="1.14.11.27"/>
    </reaction>
</comment>
<evidence type="ECO:0000256" key="9">
    <source>
        <dbReference type="ARBA" id="ARBA00023015"/>
    </source>
</evidence>
<keyword evidence="8 14" id="KW-0408">Iron</keyword>
<evidence type="ECO:0000256" key="7">
    <source>
        <dbReference type="ARBA" id="ARBA00023002"/>
    </source>
</evidence>
<keyword evidence="11 14" id="KW-0539">Nucleus</keyword>
<keyword evidence="5" id="KW-0156">Chromatin regulator</keyword>
<dbReference type="FunFam" id="3.90.930.40:FF:000001">
    <property type="entry name" value="ribosomal oxygenase 1 isoform X1"/>
    <property type="match status" value="1"/>
</dbReference>
<evidence type="ECO:0000256" key="8">
    <source>
        <dbReference type="ARBA" id="ARBA00023004"/>
    </source>
</evidence>
<dbReference type="InterPro" id="IPR003347">
    <property type="entry name" value="JmjC_dom"/>
</dbReference>
<dbReference type="GO" id="GO:0005730">
    <property type="term" value="C:nucleolus"/>
    <property type="evidence" value="ECO:0007669"/>
    <property type="project" value="TreeGrafter"/>
</dbReference>
<proteinExistence type="inferred from homology"/>
<organism evidence="17">
    <name type="scientific">Timema cristinae</name>
    <name type="common">Walking stick</name>
    <dbReference type="NCBI Taxonomy" id="61476"/>
    <lineage>
        <taxon>Eukaryota</taxon>
        <taxon>Metazoa</taxon>
        <taxon>Ecdysozoa</taxon>
        <taxon>Arthropoda</taxon>
        <taxon>Hexapoda</taxon>
        <taxon>Insecta</taxon>
        <taxon>Pterygota</taxon>
        <taxon>Neoptera</taxon>
        <taxon>Polyneoptera</taxon>
        <taxon>Phasmatodea</taxon>
        <taxon>Timematodea</taxon>
        <taxon>Timematoidea</taxon>
        <taxon>Timematidae</taxon>
        <taxon>Timema</taxon>
    </lineage>
</organism>
<dbReference type="PANTHER" id="PTHR13096">
    <property type="entry name" value="MINA53 MYC INDUCED NUCLEAR ANTIGEN"/>
    <property type="match status" value="1"/>
</dbReference>
<comment type="function">
    <text evidence="12">Oxygenase that can act as both a histone lysine demethylase and a ribosomal histidine hydroxylase. Specifically demethylates 'Lys-4' (H3K4me) and 'Lys-36' (H3K36me) of histone H3, thereby playing a central role in histone code.</text>
</comment>
<feature type="compositionally biased region" description="Basic and acidic residues" evidence="15">
    <location>
        <begin position="62"/>
        <end position="71"/>
    </location>
</feature>
<dbReference type="PANTHER" id="PTHR13096:SF8">
    <property type="entry name" value="RIBOSOMAL OXYGENASE 1"/>
    <property type="match status" value="1"/>
</dbReference>
<dbReference type="PROSITE" id="PS51184">
    <property type="entry name" value="JMJC"/>
    <property type="match status" value="1"/>
</dbReference>
<dbReference type="Pfam" id="PF21233">
    <property type="entry name" value="WHD_RIOX1"/>
    <property type="match status" value="1"/>
</dbReference>
<dbReference type="InterPro" id="IPR049043">
    <property type="entry name" value="WHD_RIOX1"/>
</dbReference>
<dbReference type="GO" id="GO:0032453">
    <property type="term" value="F:histone H3K4 demethylase activity"/>
    <property type="evidence" value="ECO:0007669"/>
    <property type="project" value="TreeGrafter"/>
</dbReference>
<keyword evidence="9 14" id="KW-0805">Transcription regulation</keyword>
<dbReference type="EC" id="1.14.11.27" evidence="14"/>
<evidence type="ECO:0000256" key="10">
    <source>
        <dbReference type="ARBA" id="ARBA00023163"/>
    </source>
</evidence>
<evidence type="ECO:0000256" key="5">
    <source>
        <dbReference type="ARBA" id="ARBA00022853"/>
    </source>
</evidence>
<dbReference type="GO" id="GO:0140680">
    <property type="term" value="F:histone H3K36me/H3K36me2 demethylase activity"/>
    <property type="evidence" value="ECO:0007669"/>
    <property type="project" value="UniProtKB-EC"/>
</dbReference>
<feature type="compositionally biased region" description="Polar residues" evidence="15">
    <location>
        <begin position="87"/>
        <end position="98"/>
    </location>
</feature>
<evidence type="ECO:0000256" key="6">
    <source>
        <dbReference type="ARBA" id="ARBA00022964"/>
    </source>
</evidence>
<dbReference type="Gene3D" id="2.60.120.650">
    <property type="entry name" value="Cupin"/>
    <property type="match status" value="1"/>
</dbReference>
<evidence type="ECO:0000256" key="2">
    <source>
        <dbReference type="ARBA" id="ARBA00010309"/>
    </source>
</evidence>
<evidence type="ECO:0000259" key="16">
    <source>
        <dbReference type="PROSITE" id="PS51184"/>
    </source>
</evidence>
<feature type="compositionally biased region" description="Basic and acidic residues" evidence="15">
    <location>
        <begin position="1"/>
        <end position="21"/>
    </location>
</feature>
<feature type="region of interest" description="Disordered" evidence="15">
    <location>
        <begin position="1"/>
        <end position="98"/>
    </location>
</feature>
<dbReference type="GO" id="GO:0005506">
    <property type="term" value="F:iron ion binding"/>
    <property type="evidence" value="ECO:0007669"/>
    <property type="project" value="UniProtKB-UniRule"/>
</dbReference>
<feature type="domain" description="JmjC" evidence="16">
    <location>
        <begin position="277"/>
        <end position="422"/>
    </location>
</feature>
<dbReference type="AlphaFoldDB" id="A0A7R9CCQ0"/>
<comment type="subcellular location">
    <subcellularLocation>
        <location evidence="1 14">Nucleus</location>
    </subcellularLocation>
</comment>
<dbReference type="EMBL" id="OC316604">
    <property type="protein sequence ID" value="CAD7392886.1"/>
    <property type="molecule type" value="Genomic_DNA"/>
</dbReference>
<dbReference type="Gene3D" id="3.90.930.40">
    <property type="match status" value="1"/>
</dbReference>
<evidence type="ECO:0000256" key="4">
    <source>
        <dbReference type="ARBA" id="ARBA00022723"/>
    </source>
</evidence>
<evidence type="ECO:0000256" key="14">
    <source>
        <dbReference type="RuleBase" id="RU366061"/>
    </source>
</evidence>
<comment type="similarity">
    <text evidence="2">Belongs to the ROX family. NO66 subfamily.</text>
</comment>
<evidence type="ECO:0000256" key="12">
    <source>
        <dbReference type="ARBA" id="ARBA00025670"/>
    </source>
</evidence>
<dbReference type="SUPFAM" id="SSF51197">
    <property type="entry name" value="Clavaminate synthase-like"/>
    <property type="match status" value="1"/>
</dbReference>
<evidence type="ECO:0000313" key="17">
    <source>
        <dbReference type="EMBL" id="CAD7392886.1"/>
    </source>
</evidence>
<accession>A0A7R9CCQ0</accession>
<evidence type="ECO:0000256" key="1">
    <source>
        <dbReference type="ARBA" id="ARBA00004123"/>
    </source>
</evidence>
<dbReference type="Pfam" id="PF08007">
    <property type="entry name" value="JmjC_2"/>
    <property type="match status" value="1"/>
</dbReference>
<keyword evidence="7 14" id="KW-0560">Oxidoreductase</keyword>
<keyword evidence="10 14" id="KW-0804">Transcription</keyword>
<sequence length="676" mass="75340">MKMRKDFRQLVLESKKSEQKGPKQNHFIDSQTASVNGHEGVSFEDINGEVQDESVNSNSDEEQNKKPHIDDLSCPPPKFSSDESDIDSQSNGTDVLTTNATSVVGKEAGGRKKKVKKEVGSKTKTIIKQDKQGMIVADSVEEGKKVKKEVGSKGKKVKKEVGSKTKKIIKQDEQGMIVADSVEEGKKLFSWLIDPILPEDFIKNTWETCPMVLQRSQPTYYDSLLSTPAINEMLKTHNIQYTKNIDITSFSEGKRETHNPVGRAHPAVVWDYYSTGCSVRLLNPQTYIPKLRALNATLQEYFGCFVGANSYLTPPESQGFAPHYDDIEAFILQIEGKKKWRLYAPRKKQEVLPQFSSGNLTDEEIGKPVMEVTLNPGDLLYFPRGIIHQGHTVPGCHSLHITLSCYQRNTWGDLLEKTAEDGEIEVQISVGCTSIANGGGRSVGTAQSQADTMELGVSLIPAALKIAMEEDVSFRQGLPVGYLNYMGVVNTKRDLPQRQQFLTKAKTLFDKLFEYAPVDAAADQMGKQFMHDALPPVLTPEEKQSSVFGDGLRMVSEGKVVNRVEIEPDTKVKLVRAHALRLVTEGDDNTVRLYHTLDNSLEYHGEEPQFLELSVDHAPIMEHLIHSYPKFVSVSDLPLDDLAQKVKIPLTGLQVVSDLWERGLLLTEGPLDIIDD</sequence>
<protein>
    <recommendedName>
        <fullName evidence="14">Bifunctional lysine-specific demethylase and histidyl-hydroxylase</fullName>
        <ecNumber evidence="14">1.14.11.27</ecNumber>
    </recommendedName>
</protein>
<keyword evidence="3" id="KW-0678">Repressor</keyword>
<evidence type="ECO:0000256" key="3">
    <source>
        <dbReference type="ARBA" id="ARBA00022491"/>
    </source>
</evidence>
<evidence type="ECO:0000256" key="15">
    <source>
        <dbReference type="SAM" id="MobiDB-lite"/>
    </source>
</evidence>
<gene>
    <name evidence="17" type="ORF">TCEB3V08_LOCUS888</name>
</gene>
<dbReference type="FunFam" id="2.60.120.650:FF:000013">
    <property type="entry name" value="Ribosomal oxygenase 1"/>
    <property type="match status" value="1"/>
</dbReference>
<comment type="cofactor">
    <cofactor evidence="14">
        <name>Fe(2+)</name>
        <dbReference type="ChEBI" id="CHEBI:29033"/>
    </cofactor>
    <text evidence="14">Binds 1 Fe(2+) ion per subunit.</text>
</comment>
<dbReference type="Gene3D" id="1.10.10.1500">
    <property type="entry name" value="JmjC domain-containing ribosomal oxygenase (ROX), dimer domain"/>
    <property type="match status" value="1"/>
</dbReference>
<dbReference type="InterPro" id="IPR039994">
    <property type="entry name" value="NO66-like"/>
</dbReference>
<keyword evidence="4 14" id="KW-0479">Metal-binding</keyword>
<reference evidence="17" key="1">
    <citation type="submission" date="2020-11" db="EMBL/GenBank/DDBJ databases">
        <authorList>
            <person name="Tran Van P."/>
        </authorList>
    </citation>
    <scope>NUCLEOTIDE SEQUENCE</scope>
</reference>
<evidence type="ECO:0000256" key="11">
    <source>
        <dbReference type="ARBA" id="ARBA00023242"/>
    </source>
</evidence>